<organism evidence="10 11">
    <name type="scientific">Parasphingopyxis lamellibrachiae</name>
    <dbReference type="NCBI Taxonomy" id="680125"/>
    <lineage>
        <taxon>Bacteria</taxon>
        <taxon>Pseudomonadati</taxon>
        <taxon>Pseudomonadota</taxon>
        <taxon>Alphaproteobacteria</taxon>
        <taxon>Sphingomonadales</taxon>
        <taxon>Sphingomonadaceae</taxon>
        <taxon>Parasphingopyxis</taxon>
    </lineage>
</organism>
<dbReference type="InterPro" id="IPR001347">
    <property type="entry name" value="SIS_dom"/>
</dbReference>
<sequence>MTDSVMRTRLDSHDELSSPIKTAAHALQINAAAVATLAGRIDGSFSDAVDLILSRKRHVVVSGMGKSGLVARKISATFASLGTPSIFVHSADAGHGDLGMITHGDTAVLISASGETDEVLGLIPYLRNLEVPIISITGNMRSTLARQSDIALDGSIEREACLHNLAPTTSTIVAMAMGDALAIALCEASGFKAADFAQYHPGGKLGKRLKTPVRDAMHKTDLPICTPDTTLKAMLPIMSDGKLGLVLVMADQTLSGIVTDGDLRRGLEQASELGELRAHEIMTPGPLTIGPDATLYDADTKMHDARVTALVVADPAKKVLGVIQIHD</sequence>
<evidence type="ECO:0000259" key="8">
    <source>
        <dbReference type="PROSITE" id="PS51371"/>
    </source>
</evidence>
<dbReference type="GO" id="GO:0019146">
    <property type="term" value="F:arabinose-5-phosphate isomerase activity"/>
    <property type="evidence" value="ECO:0007669"/>
    <property type="project" value="UniProtKB-ARBA"/>
</dbReference>
<evidence type="ECO:0000256" key="3">
    <source>
        <dbReference type="ARBA" id="ARBA00023122"/>
    </source>
</evidence>
<comment type="caution">
    <text evidence="10">The sequence shown here is derived from an EMBL/GenBank/DDBJ whole genome shotgun (WGS) entry which is preliminary data.</text>
</comment>
<dbReference type="InterPro" id="IPR046348">
    <property type="entry name" value="SIS_dom_sf"/>
</dbReference>
<dbReference type="GO" id="GO:1901135">
    <property type="term" value="P:carbohydrate derivative metabolic process"/>
    <property type="evidence" value="ECO:0007669"/>
    <property type="project" value="InterPro"/>
</dbReference>
<dbReference type="InterPro" id="IPR000644">
    <property type="entry name" value="CBS_dom"/>
</dbReference>
<dbReference type="InterPro" id="IPR035474">
    <property type="entry name" value="SIS_Kpsf"/>
</dbReference>
<dbReference type="PANTHER" id="PTHR42745">
    <property type="match status" value="1"/>
</dbReference>
<dbReference type="PIRSF" id="PIRSF004692">
    <property type="entry name" value="KdsD_KpsF"/>
    <property type="match status" value="1"/>
</dbReference>
<dbReference type="CDD" id="cd05014">
    <property type="entry name" value="SIS_Kpsf"/>
    <property type="match status" value="1"/>
</dbReference>
<feature type="site" description="Catalytically relevant" evidence="6">
    <location>
        <position position="118"/>
    </location>
</feature>
<evidence type="ECO:0000313" key="10">
    <source>
        <dbReference type="EMBL" id="RED16022.1"/>
    </source>
</evidence>
<dbReference type="SUPFAM" id="SSF53697">
    <property type="entry name" value="SIS domain"/>
    <property type="match status" value="1"/>
</dbReference>
<keyword evidence="3 7" id="KW-0129">CBS domain</keyword>
<dbReference type="Pfam" id="PF00571">
    <property type="entry name" value="CBS"/>
    <property type="match status" value="2"/>
</dbReference>
<keyword evidence="10" id="KW-0413">Isomerase</keyword>
<feature type="domain" description="CBS" evidence="8">
    <location>
        <begin position="217"/>
        <end position="273"/>
    </location>
</feature>
<dbReference type="PANTHER" id="PTHR42745:SF1">
    <property type="entry name" value="ARABINOSE 5-PHOSPHATE ISOMERASE KDSD"/>
    <property type="match status" value="1"/>
</dbReference>
<evidence type="ECO:0000256" key="1">
    <source>
        <dbReference type="ARBA" id="ARBA00008165"/>
    </source>
</evidence>
<dbReference type="CDD" id="cd04604">
    <property type="entry name" value="CBS_pair_SIS_assoc"/>
    <property type="match status" value="1"/>
</dbReference>
<proteinExistence type="inferred from homology"/>
<feature type="binding site" evidence="5">
    <location>
        <position position="89"/>
    </location>
    <ligand>
        <name>Zn(2+)</name>
        <dbReference type="ChEBI" id="CHEBI:29105"/>
    </ligand>
</feature>
<dbReference type="InterPro" id="IPR046342">
    <property type="entry name" value="CBS_dom_sf"/>
</dbReference>
<dbReference type="EMBL" id="QRDP01000004">
    <property type="protein sequence ID" value="RED16022.1"/>
    <property type="molecule type" value="Genomic_DNA"/>
</dbReference>
<feature type="site" description="Catalytically relevant" evidence="6">
    <location>
        <position position="200"/>
    </location>
</feature>
<dbReference type="Pfam" id="PF01380">
    <property type="entry name" value="SIS"/>
    <property type="match status" value="1"/>
</dbReference>
<protein>
    <submittedName>
        <fullName evidence="10">Arabinose-5-phosphate isomerase</fullName>
    </submittedName>
</protein>
<evidence type="ECO:0000256" key="6">
    <source>
        <dbReference type="PIRSR" id="PIRSR004692-3"/>
    </source>
</evidence>
<dbReference type="RefSeq" id="WP_211306376.1">
    <property type="nucleotide sequence ID" value="NZ_QRDP01000004.1"/>
</dbReference>
<evidence type="ECO:0000256" key="7">
    <source>
        <dbReference type="PROSITE-ProRule" id="PRU00703"/>
    </source>
</evidence>
<keyword evidence="5" id="KW-0862">Zinc</keyword>
<evidence type="ECO:0000259" key="9">
    <source>
        <dbReference type="PROSITE" id="PS51464"/>
    </source>
</evidence>
<dbReference type="Gene3D" id="3.40.50.10490">
    <property type="entry name" value="Glucose-6-phosphate isomerase like protein, domain 1"/>
    <property type="match status" value="1"/>
</dbReference>
<feature type="domain" description="SIS" evidence="9">
    <location>
        <begin position="48"/>
        <end position="191"/>
    </location>
</feature>
<feature type="site" description="Catalytically relevant" evidence="6">
    <location>
        <position position="66"/>
    </location>
</feature>
<dbReference type="NCBIfam" id="TIGR00393">
    <property type="entry name" value="kpsF"/>
    <property type="match status" value="1"/>
</dbReference>
<dbReference type="GO" id="GO:0097367">
    <property type="term" value="F:carbohydrate derivative binding"/>
    <property type="evidence" value="ECO:0007669"/>
    <property type="project" value="InterPro"/>
</dbReference>
<feature type="domain" description="CBS" evidence="8">
    <location>
        <begin position="282"/>
        <end position="327"/>
    </location>
</feature>
<comment type="similarity">
    <text evidence="1 4">Belongs to the SIS family. GutQ/KpsF subfamily.</text>
</comment>
<feature type="site" description="Catalytically relevant" evidence="6">
    <location>
        <position position="159"/>
    </location>
</feature>
<dbReference type="GO" id="GO:0046872">
    <property type="term" value="F:metal ion binding"/>
    <property type="evidence" value="ECO:0007669"/>
    <property type="project" value="UniProtKB-KW"/>
</dbReference>
<dbReference type="AlphaFoldDB" id="A0A3D9FEN0"/>
<dbReference type="Proteomes" id="UP000256310">
    <property type="component" value="Unassembled WGS sequence"/>
</dbReference>
<reference evidence="10 11" key="1">
    <citation type="submission" date="2018-07" db="EMBL/GenBank/DDBJ databases">
        <title>Genomic Encyclopedia of Type Strains, Phase IV (KMG-IV): sequencing the most valuable type-strain genomes for metagenomic binning, comparative biology and taxonomic classification.</title>
        <authorList>
            <person name="Goeker M."/>
        </authorList>
    </citation>
    <scope>NUCLEOTIDE SEQUENCE [LARGE SCALE GENOMIC DNA]</scope>
    <source>
        <strain evidence="10 11">DSM 26725</strain>
    </source>
</reference>
<evidence type="ECO:0000313" key="11">
    <source>
        <dbReference type="Proteomes" id="UP000256310"/>
    </source>
</evidence>
<dbReference type="PROSITE" id="PS51371">
    <property type="entry name" value="CBS"/>
    <property type="match status" value="2"/>
</dbReference>
<dbReference type="InterPro" id="IPR004800">
    <property type="entry name" value="KdsD/KpsF-type"/>
</dbReference>
<accession>A0A3D9FEN0</accession>
<gene>
    <name evidence="10" type="ORF">DFR46_1032</name>
</gene>
<dbReference type="InterPro" id="IPR050986">
    <property type="entry name" value="GutQ/KpsF_isomerases"/>
</dbReference>
<dbReference type="GO" id="GO:0005975">
    <property type="term" value="P:carbohydrate metabolic process"/>
    <property type="evidence" value="ECO:0007669"/>
    <property type="project" value="InterPro"/>
</dbReference>
<evidence type="ECO:0000256" key="2">
    <source>
        <dbReference type="ARBA" id="ARBA00022737"/>
    </source>
</evidence>
<keyword evidence="5" id="KW-0479">Metal-binding</keyword>
<dbReference type="Gene3D" id="3.10.580.10">
    <property type="entry name" value="CBS-domain"/>
    <property type="match status" value="1"/>
</dbReference>
<evidence type="ECO:0000256" key="4">
    <source>
        <dbReference type="PIRNR" id="PIRNR004692"/>
    </source>
</evidence>
<keyword evidence="2" id="KW-0677">Repeat</keyword>
<dbReference type="FunFam" id="3.40.50.10490:FF:000011">
    <property type="entry name" value="Arabinose 5-phosphate isomerase"/>
    <property type="match status" value="1"/>
</dbReference>
<keyword evidence="11" id="KW-1185">Reference proteome</keyword>
<evidence type="ECO:0000256" key="5">
    <source>
        <dbReference type="PIRSR" id="PIRSR004692-2"/>
    </source>
</evidence>
<name>A0A3D9FEN0_9SPHN</name>
<dbReference type="PROSITE" id="PS51464">
    <property type="entry name" value="SIS"/>
    <property type="match status" value="1"/>
</dbReference>